<comment type="caution">
    <text evidence="2">The sequence shown here is derived from an EMBL/GenBank/DDBJ whole genome shotgun (WGS) entry which is preliminary data.</text>
</comment>
<protein>
    <submittedName>
        <fullName evidence="2">Uncharacterized protein</fullName>
    </submittedName>
</protein>
<dbReference type="AlphaFoldDB" id="A0A5B7KFF1"/>
<evidence type="ECO:0000256" key="1">
    <source>
        <dbReference type="SAM" id="SignalP"/>
    </source>
</evidence>
<sequence length="94" mass="10169">MVSLSCSLLSCIVPLAVGLRSLWERWGWTSWSKSNSPERVGGAEQQVPRVCLFLYNCPQEAVLPHLAEARAALLEGVPKASTELAPQLPVAALL</sequence>
<keyword evidence="1" id="KW-0732">Signal</keyword>
<gene>
    <name evidence="2" type="ORF">E2C01_099630</name>
</gene>
<proteinExistence type="predicted"/>
<accession>A0A5B7KFF1</accession>
<dbReference type="Proteomes" id="UP000324222">
    <property type="component" value="Unassembled WGS sequence"/>
</dbReference>
<dbReference type="EMBL" id="VSRR010138881">
    <property type="protein sequence ID" value="MPD03968.1"/>
    <property type="molecule type" value="Genomic_DNA"/>
</dbReference>
<feature type="chain" id="PRO_5022665826" evidence="1">
    <location>
        <begin position="19"/>
        <end position="94"/>
    </location>
</feature>
<organism evidence="2 3">
    <name type="scientific">Portunus trituberculatus</name>
    <name type="common">Swimming crab</name>
    <name type="synonym">Neptunus trituberculatus</name>
    <dbReference type="NCBI Taxonomy" id="210409"/>
    <lineage>
        <taxon>Eukaryota</taxon>
        <taxon>Metazoa</taxon>
        <taxon>Ecdysozoa</taxon>
        <taxon>Arthropoda</taxon>
        <taxon>Crustacea</taxon>
        <taxon>Multicrustacea</taxon>
        <taxon>Malacostraca</taxon>
        <taxon>Eumalacostraca</taxon>
        <taxon>Eucarida</taxon>
        <taxon>Decapoda</taxon>
        <taxon>Pleocyemata</taxon>
        <taxon>Brachyura</taxon>
        <taxon>Eubrachyura</taxon>
        <taxon>Portunoidea</taxon>
        <taxon>Portunidae</taxon>
        <taxon>Portuninae</taxon>
        <taxon>Portunus</taxon>
    </lineage>
</organism>
<feature type="signal peptide" evidence="1">
    <location>
        <begin position="1"/>
        <end position="18"/>
    </location>
</feature>
<keyword evidence="3" id="KW-1185">Reference proteome</keyword>
<evidence type="ECO:0000313" key="3">
    <source>
        <dbReference type="Proteomes" id="UP000324222"/>
    </source>
</evidence>
<evidence type="ECO:0000313" key="2">
    <source>
        <dbReference type="EMBL" id="MPD03968.1"/>
    </source>
</evidence>
<reference evidence="2 3" key="1">
    <citation type="submission" date="2019-05" db="EMBL/GenBank/DDBJ databases">
        <title>Another draft genome of Portunus trituberculatus and its Hox gene families provides insights of decapod evolution.</title>
        <authorList>
            <person name="Jeong J.-H."/>
            <person name="Song I."/>
            <person name="Kim S."/>
            <person name="Choi T."/>
            <person name="Kim D."/>
            <person name="Ryu S."/>
            <person name="Kim W."/>
        </authorList>
    </citation>
    <scope>NUCLEOTIDE SEQUENCE [LARGE SCALE GENOMIC DNA]</scope>
    <source>
        <tissue evidence="2">Muscle</tissue>
    </source>
</reference>
<name>A0A5B7KFF1_PORTR</name>